<feature type="transmembrane region" description="Helical" evidence="1">
    <location>
        <begin position="234"/>
        <end position="256"/>
    </location>
</feature>
<feature type="transmembrane region" description="Helical" evidence="1">
    <location>
        <begin position="293"/>
        <end position="316"/>
    </location>
</feature>
<dbReference type="Pfam" id="PF22085">
    <property type="entry name" value="NorB_cytochrome_c-like"/>
    <property type="match status" value="1"/>
</dbReference>
<feature type="transmembrane region" description="Helical" evidence="1">
    <location>
        <begin position="12"/>
        <end position="32"/>
    </location>
</feature>
<dbReference type="GO" id="GO:0009060">
    <property type="term" value="P:aerobic respiration"/>
    <property type="evidence" value="ECO:0007669"/>
    <property type="project" value="InterPro"/>
</dbReference>
<feature type="transmembrane region" description="Helical" evidence="1">
    <location>
        <begin position="454"/>
        <end position="475"/>
    </location>
</feature>
<feature type="transmembrane region" description="Helical" evidence="1">
    <location>
        <begin position="670"/>
        <end position="691"/>
    </location>
</feature>
<dbReference type="KEGG" id="sclo:SCLO_1002150"/>
<dbReference type="InterPro" id="IPR000883">
    <property type="entry name" value="Cyt_C_Oxase_1"/>
</dbReference>
<gene>
    <name evidence="3" type="ORF">SCLO_1002150</name>
</gene>
<feature type="transmembrane region" description="Helical" evidence="1">
    <location>
        <begin position="638"/>
        <end position="658"/>
    </location>
</feature>
<dbReference type="Proteomes" id="UP000218272">
    <property type="component" value="Chromosome SCLO_1"/>
</dbReference>
<accession>A0A1E1EYB5</accession>
<keyword evidence="1" id="KW-0812">Transmembrane</keyword>
<proteinExistence type="predicted"/>
<dbReference type="GO" id="GO:0004129">
    <property type="term" value="F:cytochrome-c oxidase activity"/>
    <property type="evidence" value="ECO:0007669"/>
    <property type="project" value="InterPro"/>
</dbReference>
<dbReference type="RefSeq" id="WP_066516557.1">
    <property type="nucleotide sequence ID" value="NZ_AP017655.1"/>
</dbReference>
<keyword evidence="4" id="KW-1185">Reference proteome</keyword>
<dbReference type="InterPro" id="IPR054309">
    <property type="entry name" value="NorB_cytochrome_c-like"/>
</dbReference>
<dbReference type="GO" id="GO:0020037">
    <property type="term" value="F:heme binding"/>
    <property type="evidence" value="ECO:0007669"/>
    <property type="project" value="InterPro"/>
</dbReference>
<dbReference type="GO" id="GO:0016020">
    <property type="term" value="C:membrane"/>
    <property type="evidence" value="ECO:0007669"/>
    <property type="project" value="InterPro"/>
</dbReference>
<dbReference type="PANTHER" id="PTHR10422">
    <property type="entry name" value="CYTOCHROME C OXIDASE SUBUNIT 1"/>
    <property type="match status" value="1"/>
</dbReference>
<evidence type="ECO:0000313" key="3">
    <source>
        <dbReference type="EMBL" id="BAV63255.1"/>
    </source>
</evidence>
<evidence type="ECO:0000259" key="2">
    <source>
        <dbReference type="Pfam" id="PF22085"/>
    </source>
</evidence>
<dbReference type="EMBL" id="AP017655">
    <property type="protein sequence ID" value="BAV63255.1"/>
    <property type="molecule type" value="Genomic_DNA"/>
</dbReference>
<organism evidence="3 4">
    <name type="scientific">Sphingobium cloacae</name>
    <dbReference type="NCBI Taxonomy" id="120107"/>
    <lineage>
        <taxon>Bacteria</taxon>
        <taxon>Pseudomonadati</taxon>
        <taxon>Pseudomonadota</taxon>
        <taxon>Alphaproteobacteria</taxon>
        <taxon>Sphingomonadales</taxon>
        <taxon>Sphingomonadaceae</taxon>
        <taxon>Sphingobium</taxon>
    </lineage>
</organism>
<evidence type="ECO:0000313" key="4">
    <source>
        <dbReference type="Proteomes" id="UP000218272"/>
    </source>
</evidence>
<reference evidence="3 4" key="1">
    <citation type="submission" date="2016-10" db="EMBL/GenBank/DDBJ databases">
        <title>Complete Genome Sequence of the Nonylphenol-Degrading Bacterium Sphingobium cloacae JCM 10874T.</title>
        <authorList>
            <person name="Ootsuka M."/>
            <person name="Nishizawa T."/>
            <person name="Ohta H."/>
        </authorList>
    </citation>
    <scope>NUCLEOTIDE SEQUENCE [LARGE SCALE GENOMIC DNA]</scope>
    <source>
        <strain evidence="3 4">JCM 10874</strain>
    </source>
</reference>
<dbReference type="Pfam" id="PF00115">
    <property type="entry name" value="COX1"/>
    <property type="match status" value="1"/>
</dbReference>
<evidence type="ECO:0000256" key="1">
    <source>
        <dbReference type="SAM" id="Phobius"/>
    </source>
</evidence>
<feature type="transmembrane region" description="Helical" evidence="1">
    <location>
        <begin position="525"/>
        <end position="548"/>
    </location>
</feature>
<feature type="transmembrane region" description="Helical" evidence="1">
    <location>
        <begin position="595"/>
        <end position="618"/>
    </location>
</feature>
<protein>
    <submittedName>
        <fullName evidence="3">Nitric oxide reductase</fullName>
    </submittedName>
</protein>
<keyword evidence="1" id="KW-0472">Membrane</keyword>
<dbReference type="AlphaFoldDB" id="A0A1E1EYB5"/>
<dbReference type="Gene3D" id="1.20.210.10">
    <property type="entry name" value="Cytochrome c oxidase-like, subunit I domain"/>
    <property type="match status" value="1"/>
</dbReference>
<name>A0A1E1EYB5_9SPHN</name>
<dbReference type="OrthoDB" id="9767153at2"/>
<feature type="domain" description="Nitric oxide reductase subunit B cytochrome c-like" evidence="2">
    <location>
        <begin position="43"/>
        <end position="221"/>
    </location>
</feature>
<dbReference type="SUPFAM" id="SSF81442">
    <property type="entry name" value="Cytochrome c oxidase subunit I-like"/>
    <property type="match status" value="1"/>
</dbReference>
<sequence>MKSYQTTFSIKRLWIILSVGMVVMFGILLLLGQQIYQQAPPIPEAVKSQRGETLYTRADIEAGQNIWQSIGGMQQGSIWGHGSYLAPDWSADWLHRETEALLALSTAPLPAGLSAAQADAVRKAALQEEMRRNSYDPASGVITVSDTRARAIGQVQQHFVSLYVGSDPTSLKLRRDYAFPIYGELSAAEARQLTAFYFWTAWGATTNRPGDTITYTSNWPHEPLVGNSPTTGTLLWSLASVILLLAAAGALIAYYAKQFDVWRGDILPEGGMATSDLLGQAVITPSMRATAKYFWVVCALFVAQVLLGIVTAHYAVEGQGLYGLPFAEYLPYTITRTWHTQLAVLWIATAWLATGLYVGPMLGGRDPRFQRFGVNFLFISLLIIVIGSFAGQWAAVHRFFTDLTANFWFGHQGYEYVDLGRFWQIYLLIGLFLWVALVVRALWPVLREEGSKSLIYLVLVSALAIGLLYGAGLMWGQHTNIAVMEYWRWWVVHLWVEGIFEVFATAIISLLFVQMGILRTSTATVMVLFATIIFLFGGVLGTFHHLYFSGTPTSVIAVGATISALEVVPLLVVGFEAYTRHKVEHEAEWERIYHWPFMFFAAVLFWNLVGAGLFGFLINPPIALYYMQGLNTTANHGHAALFGVYGMLGLGLTLYCMRGLTDVTRWNQKWIRISFWSLNIGLAMMTFLSLLPQGILQTYASIEHGYAYARSAEFIHSPIMQALVWARVPGDVVFAVGVFAFAWFMVQAFMLGKRPGPETITVPKSVL</sequence>
<feature type="transmembrane region" description="Helical" evidence="1">
    <location>
        <begin position="732"/>
        <end position="751"/>
    </location>
</feature>
<dbReference type="InterPro" id="IPR036927">
    <property type="entry name" value="Cyt_c_oxase-like_su1_sf"/>
</dbReference>
<feature type="transmembrane region" description="Helical" evidence="1">
    <location>
        <begin position="374"/>
        <end position="395"/>
    </location>
</feature>
<feature type="transmembrane region" description="Helical" evidence="1">
    <location>
        <begin position="487"/>
        <end position="513"/>
    </location>
</feature>
<keyword evidence="1" id="KW-1133">Transmembrane helix</keyword>
<feature type="transmembrane region" description="Helical" evidence="1">
    <location>
        <begin position="554"/>
        <end position="575"/>
    </location>
</feature>
<dbReference type="PANTHER" id="PTHR10422:SF38">
    <property type="entry name" value="CYTOCHROME B SUBUNIT OF NITRIC OXIDE REDUCTASE"/>
    <property type="match status" value="1"/>
</dbReference>
<feature type="transmembrane region" description="Helical" evidence="1">
    <location>
        <begin position="343"/>
        <end position="362"/>
    </location>
</feature>
<feature type="transmembrane region" description="Helical" evidence="1">
    <location>
        <begin position="423"/>
        <end position="442"/>
    </location>
</feature>